<dbReference type="Pfam" id="PF02272">
    <property type="entry name" value="DHHA1"/>
    <property type="match status" value="1"/>
</dbReference>
<dbReference type="FunFam" id="3.90.1640.10:FF:000002">
    <property type="entry name" value="Cyclic-di-AMP phosphodiesterase"/>
    <property type="match status" value="1"/>
</dbReference>
<dbReference type="InterPro" id="IPR038763">
    <property type="entry name" value="DHH_sf"/>
</dbReference>
<evidence type="ECO:0000256" key="2">
    <source>
        <dbReference type="PIRSR" id="PIRSR026583-50"/>
    </source>
</evidence>
<dbReference type="InterPro" id="IPR001667">
    <property type="entry name" value="DDH_dom"/>
</dbReference>
<dbReference type="GO" id="GO:0005886">
    <property type="term" value="C:plasma membrane"/>
    <property type="evidence" value="ECO:0007669"/>
    <property type="project" value="UniProtKB-SubCell"/>
</dbReference>
<dbReference type="Pfam" id="PF01368">
    <property type="entry name" value="DHH"/>
    <property type="match status" value="1"/>
</dbReference>
<comment type="subcellular location">
    <subcellularLocation>
        <location evidence="1">Cell membrane</location>
    </subcellularLocation>
</comment>
<feature type="domain" description="DDH" evidence="4">
    <location>
        <begin position="365"/>
        <end position="521"/>
    </location>
</feature>
<dbReference type="InterPro" id="IPR003156">
    <property type="entry name" value="DHHA1_dom"/>
</dbReference>
<reference evidence="6 7" key="1">
    <citation type="submission" date="2019-07" db="EMBL/GenBank/DDBJ databases">
        <title>Draft genome sequences of 15 bacterial species constituting the stable defined intestinal microbiota of the GM15 gnotobiotic mouse model.</title>
        <authorList>
            <person name="Elie C."/>
            <person name="Mathieu A."/>
            <person name="Saliou A."/>
            <person name="Darnaud M."/>
            <person name="Leulier F."/>
            <person name="Tamellini A."/>
        </authorList>
    </citation>
    <scope>NUCLEOTIDE SEQUENCE [LARGE SCALE GENOMIC DNA]</scope>
    <source>
        <strain evidence="7">ASF 502</strain>
    </source>
</reference>
<dbReference type="EC" id="3.1.4.-" evidence="1"/>
<dbReference type="InterPro" id="IPR051319">
    <property type="entry name" value="Oligoribo/pAp-PDE_c-di-AMP_PDE"/>
</dbReference>
<dbReference type="InterPro" id="IPR014528">
    <property type="entry name" value="GdpP/PdeA"/>
</dbReference>
<feature type="transmembrane region" description="Helical" evidence="3">
    <location>
        <begin position="15"/>
        <end position="34"/>
    </location>
</feature>
<accession>A0A9X5C682</accession>
<dbReference type="EMBL" id="VIRB01000058">
    <property type="protein sequence ID" value="NDO68804.1"/>
    <property type="molecule type" value="Genomic_DNA"/>
</dbReference>
<keyword evidence="2" id="KW-0479">Metal-binding</keyword>
<evidence type="ECO:0000259" key="4">
    <source>
        <dbReference type="Pfam" id="PF01368"/>
    </source>
</evidence>
<dbReference type="Gene3D" id="3.30.450.20">
    <property type="entry name" value="PAS domain"/>
    <property type="match status" value="1"/>
</dbReference>
<feature type="binding site" evidence="2">
    <location>
        <position position="371"/>
    </location>
    <ligand>
        <name>Mn(2+)</name>
        <dbReference type="ChEBI" id="CHEBI:29035"/>
        <label>1</label>
    </ligand>
</feature>
<keyword evidence="1" id="KW-1003">Cell membrane</keyword>
<proteinExistence type="inferred from homology"/>
<keyword evidence="1" id="KW-0378">Hydrolase</keyword>
<dbReference type="Proteomes" id="UP000474104">
    <property type="component" value="Unassembled WGS sequence"/>
</dbReference>
<dbReference type="GO" id="GO:0046872">
    <property type="term" value="F:metal ion binding"/>
    <property type="evidence" value="ECO:0007669"/>
    <property type="project" value="UniProtKB-KW"/>
</dbReference>
<feature type="binding site" evidence="2">
    <location>
        <position position="377"/>
    </location>
    <ligand>
        <name>Mn(2+)</name>
        <dbReference type="ChEBI" id="CHEBI:29035"/>
        <label>2</label>
    </ligand>
</feature>
<evidence type="ECO:0000256" key="1">
    <source>
        <dbReference type="PIRNR" id="PIRNR026583"/>
    </source>
</evidence>
<feature type="domain" description="DHHA1" evidence="5">
    <location>
        <begin position="598"/>
        <end position="673"/>
    </location>
</feature>
<feature type="binding site" evidence="2">
    <location>
        <position position="375"/>
    </location>
    <ligand>
        <name>Mn(2+)</name>
        <dbReference type="ChEBI" id="CHEBI:29035"/>
        <label>1</label>
    </ligand>
</feature>
<comment type="caution">
    <text evidence="6">The sequence shown here is derived from an EMBL/GenBank/DDBJ whole genome shotgun (WGS) entry which is preliminary data.</text>
</comment>
<dbReference type="OrthoDB" id="9759476at2"/>
<feature type="binding site" evidence="2">
    <location>
        <position position="445"/>
    </location>
    <ligand>
        <name>Mn(2+)</name>
        <dbReference type="ChEBI" id="CHEBI:29035"/>
        <label>2</label>
    </ligand>
</feature>
<dbReference type="Gene3D" id="3.10.310.30">
    <property type="match status" value="1"/>
</dbReference>
<dbReference type="SUPFAM" id="SSF64182">
    <property type="entry name" value="DHH phosphoesterases"/>
    <property type="match status" value="1"/>
</dbReference>
<dbReference type="Pfam" id="PF24898">
    <property type="entry name" value="GGDEF_GdpP"/>
    <property type="match status" value="1"/>
</dbReference>
<keyword evidence="3" id="KW-0812">Transmembrane</keyword>
<feature type="transmembrane region" description="Helical" evidence="3">
    <location>
        <begin position="40"/>
        <end position="60"/>
    </location>
</feature>
<comment type="cofactor">
    <cofactor evidence="2">
        <name>Mn(2+)</name>
        <dbReference type="ChEBI" id="CHEBI:29035"/>
    </cofactor>
    <text evidence="2">For phosphodiesterase activity, probably binds 2 Mn(2+) per subunit.</text>
</comment>
<dbReference type="PANTHER" id="PTHR47618">
    <property type="entry name" value="BIFUNCTIONAL OLIGORIBONUCLEASE AND PAP PHOSPHATASE NRNA"/>
    <property type="match status" value="1"/>
</dbReference>
<keyword evidence="3" id="KW-1133">Transmembrane helix</keyword>
<dbReference type="GO" id="GO:0016787">
    <property type="term" value="F:hydrolase activity"/>
    <property type="evidence" value="ECO:0007669"/>
    <property type="project" value="UniProtKB-UniRule"/>
</dbReference>
<evidence type="ECO:0000256" key="3">
    <source>
        <dbReference type="SAM" id="Phobius"/>
    </source>
</evidence>
<evidence type="ECO:0000313" key="6">
    <source>
        <dbReference type="EMBL" id="NDO68804.1"/>
    </source>
</evidence>
<gene>
    <name evidence="6" type="ORF">FMM80_08960</name>
</gene>
<feature type="binding site" evidence="2">
    <location>
        <position position="469"/>
    </location>
    <ligand>
        <name>Mn(2+)</name>
        <dbReference type="ChEBI" id="CHEBI:29035"/>
        <label>2</label>
    </ligand>
</feature>
<protein>
    <recommendedName>
        <fullName evidence="1">Cyclic-di-AMP phosphodiesterase</fullName>
        <ecNumber evidence="1">3.1.4.-</ecNumber>
    </recommendedName>
</protein>
<dbReference type="GO" id="GO:0003676">
    <property type="term" value="F:nucleic acid binding"/>
    <property type="evidence" value="ECO:0007669"/>
    <property type="project" value="UniProtKB-UniRule"/>
</dbReference>
<dbReference type="AlphaFoldDB" id="A0A9X5C682"/>
<evidence type="ECO:0000259" key="5">
    <source>
        <dbReference type="Pfam" id="PF02272"/>
    </source>
</evidence>
<name>A0A9X5C682_9FIRM</name>
<evidence type="ECO:0000313" key="7">
    <source>
        <dbReference type="Proteomes" id="UP000474104"/>
    </source>
</evidence>
<comment type="function">
    <text evidence="1">Has phosphodiesterase (PDE) activity against cyclic-di-AMP (c-di-AMP).</text>
</comment>
<keyword evidence="2" id="KW-0464">Manganese</keyword>
<dbReference type="PANTHER" id="PTHR47618:SF2">
    <property type="entry name" value="CYCLIC-DI-AMP PHOSPHODIESTERASE GDPP"/>
    <property type="match status" value="1"/>
</dbReference>
<feature type="binding site" evidence="2">
    <location>
        <position position="524"/>
    </location>
    <ligand>
        <name>Mn(2+)</name>
        <dbReference type="ChEBI" id="CHEBI:29035"/>
        <label>2</label>
    </ligand>
</feature>
<comment type="catalytic activity">
    <reaction evidence="1">
        <text>3',3'-c-di-AMP + H2O = 5'-O-phosphonoadenylyl-(3'-&gt;5')-adenosine + H(+)</text>
        <dbReference type="Rhea" id="RHEA:54420"/>
        <dbReference type="ChEBI" id="CHEBI:15377"/>
        <dbReference type="ChEBI" id="CHEBI:15378"/>
        <dbReference type="ChEBI" id="CHEBI:71500"/>
        <dbReference type="ChEBI" id="CHEBI:138171"/>
    </reaction>
</comment>
<dbReference type="RefSeq" id="WP_004072217.1">
    <property type="nucleotide sequence ID" value="NZ_CASCYM010000011.1"/>
</dbReference>
<keyword evidence="1 3" id="KW-0472">Membrane</keyword>
<feature type="binding site" evidence="2">
    <location>
        <position position="445"/>
    </location>
    <ligand>
        <name>Mn(2+)</name>
        <dbReference type="ChEBI" id="CHEBI:29035"/>
        <label>1</label>
    </ligand>
</feature>
<dbReference type="Gene3D" id="3.90.1640.10">
    <property type="entry name" value="inorganic pyrophosphatase (n-terminal core)"/>
    <property type="match status" value="1"/>
</dbReference>
<comment type="similarity">
    <text evidence="1">Belongs to the GdpP/PdeA phosphodiesterase family.</text>
</comment>
<sequence length="680" mass="77130">MKKKDVRLKGQLKMYMRWPIIMTVLLIAMNIWMYRIDRQAAGMMSVFVIIYAVIVGILYFHNRSLILADMIQFSTQYKGIQNTLLRELAIPYAILMEDGRIVWKNDRFEEVFCGKRRERYLNKLIPEISRSIFPGDDENAELEIQHNGRDYQVHLSKVSMEGFSEAEDVLHIPREKEFFVVIYMTDVTELNANLREIDNQRMIAGLIYIDNYDEIMDSVEEVRQSLLVALIDRKINKYINDADGLVKKMEKDKYFIVIKKEAYQKFESDRFSLLEDVKQVNIGNARSATLSIGLGVDTSTYAQSYDYARMAIDLALARGGDQAVVKDCHGLKYYGGKKEQTSKNTRVKARVKAEALREFIIAKDQVFVMGHRLADADSLGACMGIYRAAKELGKKAHVVLEEVSNSIRPLYDEILDSSAYESDIFLTPGKALERINENSMVVVVDTNKPPMTECPELLKCTKTIAVLDHHRQGSIVIENAVLSYVEPYSSSTCEMVAEVLQYIVDDLRIPSVEADCLYAGIMIDTRNFMNRTGVRTFEAAAFLRRCGADITRVRKMFRDDMESYRAKAETVRLAEVYRSEYAIAECPGDIDSPTVLGAQAANELLDISGIKASFVLTIYNGRIYLSARSIDEVNVQIIAEKLGGGGHINAAGVQFDHTDVKEAIRKLKETIDQMIEAGDI</sequence>
<dbReference type="PIRSF" id="PIRSF026583">
    <property type="entry name" value="YybT"/>
    <property type="match status" value="1"/>
</dbReference>
<organism evidence="6 7">
    <name type="scientific">Schaedlerella arabinosiphila</name>
    <dbReference type="NCBI Taxonomy" id="2044587"/>
    <lineage>
        <taxon>Bacteria</taxon>
        <taxon>Bacillati</taxon>
        <taxon>Bacillota</taxon>
        <taxon>Clostridia</taxon>
        <taxon>Lachnospirales</taxon>
        <taxon>Lachnospiraceae</taxon>
        <taxon>Schaedlerella</taxon>
    </lineage>
</organism>